<evidence type="ECO:0000313" key="4">
    <source>
        <dbReference type="EMBL" id="NXN30212.1"/>
    </source>
</evidence>
<dbReference type="GO" id="GO:0031085">
    <property type="term" value="C:BLOC-3 complex"/>
    <property type="evidence" value="ECO:0007669"/>
    <property type="project" value="TreeGrafter"/>
</dbReference>
<dbReference type="InterPro" id="IPR043972">
    <property type="entry name" value="FUZ/MON1/HPS1_longin_1"/>
</dbReference>
<feature type="domain" description="FUZ/MON1/HPS1 first Longin" evidence="2">
    <location>
        <begin position="2"/>
        <end position="184"/>
    </location>
</feature>
<feature type="non-terminal residue" evidence="4">
    <location>
        <position position="789"/>
    </location>
</feature>
<feature type="non-terminal residue" evidence="4">
    <location>
        <position position="1"/>
    </location>
</feature>
<dbReference type="AlphaFoldDB" id="A0A7L1HVH0"/>
<organism evidence="4 5">
    <name type="scientific">Nycticryphes semicollaris</name>
    <dbReference type="NCBI Taxonomy" id="227226"/>
    <lineage>
        <taxon>Eukaryota</taxon>
        <taxon>Metazoa</taxon>
        <taxon>Chordata</taxon>
        <taxon>Craniata</taxon>
        <taxon>Vertebrata</taxon>
        <taxon>Euteleostomi</taxon>
        <taxon>Archelosauria</taxon>
        <taxon>Archosauria</taxon>
        <taxon>Dinosauria</taxon>
        <taxon>Saurischia</taxon>
        <taxon>Theropoda</taxon>
        <taxon>Coelurosauria</taxon>
        <taxon>Aves</taxon>
        <taxon>Neognathae</taxon>
        <taxon>Neoaves</taxon>
        <taxon>Charadriiformes</taxon>
        <taxon>Rostratulidae</taxon>
        <taxon>Nycticryphes</taxon>
    </lineage>
</organism>
<name>A0A7L1HVH0_9CHAR</name>
<dbReference type="Pfam" id="PF19038">
    <property type="entry name" value="Fuz_longin_3"/>
    <property type="match status" value="1"/>
</dbReference>
<feature type="compositionally biased region" description="Low complexity" evidence="1">
    <location>
        <begin position="256"/>
        <end position="274"/>
    </location>
</feature>
<feature type="domain" description="FUZ/MON1/HPS1 third Longin" evidence="3">
    <location>
        <begin position="629"/>
        <end position="782"/>
    </location>
</feature>
<evidence type="ECO:0000259" key="3">
    <source>
        <dbReference type="Pfam" id="PF19038"/>
    </source>
</evidence>
<dbReference type="PANTHER" id="PTHR12761">
    <property type="entry name" value="HERMANSKY-PUDLAK SYNDROME PROTEIN 1"/>
    <property type="match status" value="1"/>
</dbReference>
<dbReference type="Proteomes" id="UP000586634">
    <property type="component" value="Unassembled WGS sequence"/>
</dbReference>
<reference evidence="4 5" key="1">
    <citation type="submission" date="2019-09" db="EMBL/GenBank/DDBJ databases">
        <title>Bird 10,000 Genomes (B10K) Project - Family phase.</title>
        <authorList>
            <person name="Zhang G."/>
        </authorList>
    </citation>
    <scope>NUCLEOTIDE SEQUENCE [LARGE SCALE GENOMIC DNA]</scope>
    <source>
        <strain evidence="4">B10K-DU-002-14</strain>
        <tissue evidence="4">Muscle</tissue>
    </source>
</reference>
<feature type="region of interest" description="Disordered" evidence="1">
    <location>
        <begin position="300"/>
        <end position="373"/>
    </location>
</feature>
<feature type="region of interest" description="Disordered" evidence="1">
    <location>
        <begin position="253"/>
        <end position="276"/>
    </location>
</feature>
<keyword evidence="5" id="KW-1185">Reference proteome</keyword>
<accession>A0A7L1HVH0</accession>
<proteinExistence type="predicted"/>
<evidence type="ECO:0000259" key="2">
    <source>
        <dbReference type="Pfam" id="PF19036"/>
    </source>
</evidence>
<dbReference type="GO" id="GO:0005085">
    <property type="term" value="F:guanyl-nucleotide exchange factor activity"/>
    <property type="evidence" value="ECO:0007669"/>
    <property type="project" value="TreeGrafter"/>
</dbReference>
<protein>
    <submittedName>
        <fullName evidence="4">HPS1 protein</fullName>
    </submittedName>
</protein>
<dbReference type="Pfam" id="PF19036">
    <property type="entry name" value="Fuz_longin_1"/>
    <property type="match status" value="1"/>
</dbReference>
<dbReference type="InterPro" id="IPR026053">
    <property type="entry name" value="HPS1"/>
</dbReference>
<dbReference type="GO" id="GO:0016192">
    <property type="term" value="P:vesicle-mediated transport"/>
    <property type="evidence" value="ECO:0007669"/>
    <property type="project" value="InterPro"/>
</dbReference>
<comment type="caution">
    <text evidence="4">The sequence shown here is derived from an EMBL/GenBank/DDBJ whole genome shotgun (WGS) entry which is preliminary data.</text>
</comment>
<sequence>MRCVLIASTAAELLFYWADAAFLRRLRAPHGGQVERDGTVRGGGGAGGAVAVAGWALTRRCVPQGPALEDSLNTLFAPLIISCAALLEKLADTYTCFATEGGRHLHVLHMFGDCLYIAVNGDGTESEDDLRRTLFVLRRLVEAHCGLVTLDPHLVRKELRPADSEQRERVWSLLRGLLETYSHLREEDQSFAVEAVERLIHPQLCEQCIEFLEQQVVQYINASPERGGHEVGHAFLLVHTKLLAFYSRCAQPHRPPQGTRLPPRLTLPSPSHSRNASSIRPADLLILILLVQDLYPSQSAEEELGPQPASGKVLPQGPKRSESIPVGGPGSHGAAKKDSDDQDTDDLSVSEIYYTPEPSPGEHSTGDESWSEGAEMLGTGEADAAEVQMAEDSLQTLEPLVPEASNPRRIFLDANLREGYCPLLPHTMHCLPLWPGISLVLLTKVSYLEGEGSNSGLVLGLTHFSPPWQGPTTQVAVTLYQLLDGFLVLEKKLEEGPEAGAPRSYPFLAELRQRMDKFVKKLSGQDIQLQNAWVDFKNKIFSRNEPANSLELLQAVANVKRQLCSMYRQLFLASTSHGLSQGLRDRAQKLMREKLLDWRDFLLVKSRRNITMLLDTLNPHPTYLEDFPGLVHFVYVDRTAGQMMAPSLSVTEKSSSELGKGPLATFIKRKVWSLIALARRYLQKGYTALVLQDGDYCCSYFLWFENELGYKLEVMEVPVLSDDSAPIGMLAGDYYRKLLRYYSKNHQAEVVKCYELLTVHLGIIPSELVVQQACDLARRLWEPSRIPLL</sequence>
<evidence type="ECO:0000313" key="5">
    <source>
        <dbReference type="Proteomes" id="UP000586634"/>
    </source>
</evidence>
<dbReference type="OrthoDB" id="10255234at2759"/>
<dbReference type="InterPro" id="IPR043970">
    <property type="entry name" value="FUZ/MON1/HPS1_longin_3"/>
</dbReference>
<dbReference type="GO" id="GO:1903232">
    <property type="term" value="P:melanosome assembly"/>
    <property type="evidence" value="ECO:0007669"/>
    <property type="project" value="TreeGrafter"/>
</dbReference>
<dbReference type="PANTHER" id="PTHR12761:SF1">
    <property type="entry name" value="BLOC-3 COMPLEX MEMBER HPS1"/>
    <property type="match status" value="1"/>
</dbReference>
<evidence type="ECO:0000256" key="1">
    <source>
        <dbReference type="SAM" id="MobiDB-lite"/>
    </source>
</evidence>
<gene>
    <name evidence="4" type="primary">Hps1</name>
    <name evidence="4" type="ORF">NYCSEM_R14093</name>
</gene>
<dbReference type="EMBL" id="VXBJ01005437">
    <property type="protein sequence ID" value="NXN30212.1"/>
    <property type="molecule type" value="Genomic_DNA"/>
</dbReference>